<dbReference type="Pfam" id="PF22042">
    <property type="entry name" value="EF-G_D2"/>
    <property type="match status" value="1"/>
</dbReference>
<feature type="domain" description="Tr-type G" evidence="10">
    <location>
        <begin position="523"/>
        <end position="691"/>
    </location>
</feature>
<evidence type="ECO:0000256" key="7">
    <source>
        <dbReference type="HAMAP-Rule" id="MF_00100"/>
    </source>
</evidence>
<dbReference type="Pfam" id="PF00009">
    <property type="entry name" value="GTP_EFTU"/>
    <property type="match status" value="1"/>
</dbReference>
<dbReference type="CDD" id="cd01887">
    <property type="entry name" value="IF2_eIF5B"/>
    <property type="match status" value="1"/>
</dbReference>
<evidence type="ECO:0000259" key="10">
    <source>
        <dbReference type="PROSITE" id="PS51722"/>
    </source>
</evidence>
<evidence type="ECO:0000256" key="8">
    <source>
        <dbReference type="RuleBase" id="RU000644"/>
    </source>
</evidence>
<feature type="compositionally biased region" description="Basic and acidic residues" evidence="9">
    <location>
        <begin position="183"/>
        <end position="200"/>
    </location>
</feature>
<evidence type="ECO:0000256" key="4">
    <source>
        <dbReference type="ARBA" id="ARBA00022741"/>
    </source>
</evidence>
<evidence type="ECO:0000256" key="6">
    <source>
        <dbReference type="ARBA" id="ARBA00023134"/>
    </source>
</evidence>
<feature type="compositionally biased region" description="Basic and acidic residues" evidence="9">
    <location>
        <begin position="139"/>
        <end position="154"/>
    </location>
</feature>
<dbReference type="InterPro" id="IPR053905">
    <property type="entry name" value="EF-G-like_DII"/>
</dbReference>
<protein>
    <recommendedName>
        <fullName evidence="2 7">Translation initiation factor IF-2</fullName>
    </recommendedName>
</protein>
<evidence type="ECO:0000256" key="2">
    <source>
        <dbReference type="ARBA" id="ARBA00020675"/>
    </source>
</evidence>
<dbReference type="SUPFAM" id="SSF52156">
    <property type="entry name" value="Initiation factor IF2/eIF5b, domain 3"/>
    <property type="match status" value="1"/>
</dbReference>
<dbReference type="FunFam" id="3.40.50.10050:FF:000001">
    <property type="entry name" value="Translation initiation factor IF-2"/>
    <property type="match status" value="1"/>
</dbReference>
<evidence type="ECO:0000313" key="12">
    <source>
        <dbReference type="Proteomes" id="UP000663929"/>
    </source>
</evidence>
<dbReference type="InterPro" id="IPR005225">
    <property type="entry name" value="Small_GTP-bd"/>
</dbReference>
<reference evidence="11" key="1">
    <citation type="submission" date="2021-03" db="EMBL/GenBank/DDBJ databases">
        <title>Acanthopleuribacteraceae sp. M133.</title>
        <authorList>
            <person name="Wang G."/>
        </authorList>
    </citation>
    <scope>NUCLEOTIDE SEQUENCE</scope>
    <source>
        <strain evidence="11">M133</strain>
    </source>
</reference>
<accession>A0A8A4TVM7</accession>
<evidence type="ECO:0000256" key="5">
    <source>
        <dbReference type="ARBA" id="ARBA00022917"/>
    </source>
</evidence>
<dbReference type="Proteomes" id="UP000663929">
    <property type="component" value="Chromosome"/>
</dbReference>
<comment type="subcellular location">
    <subcellularLocation>
        <location evidence="7">Cytoplasm</location>
    </subcellularLocation>
</comment>
<keyword evidence="4 7" id="KW-0547">Nucleotide-binding</keyword>
<dbReference type="SUPFAM" id="SSF50447">
    <property type="entry name" value="Translation proteins"/>
    <property type="match status" value="2"/>
</dbReference>
<keyword evidence="12" id="KW-1185">Reference proteome</keyword>
<dbReference type="Pfam" id="PF11987">
    <property type="entry name" value="IF-2"/>
    <property type="match status" value="1"/>
</dbReference>
<dbReference type="SUPFAM" id="SSF52540">
    <property type="entry name" value="P-loop containing nucleoside triphosphate hydrolases"/>
    <property type="match status" value="1"/>
</dbReference>
<dbReference type="EMBL" id="CP071793">
    <property type="protein sequence ID" value="QTD53543.1"/>
    <property type="molecule type" value="Genomic_DNA"/>
</dbReference>
<keyword evidence="5 7" id="KW-0648">Protein biosynthesis</keyword>
<dbReference type="InterPro" id="IPR027417">
    <property type="entry name" value="P-loop_NTPase"/>
</dbReference>
<dbReference type="InterPro" id="IPR009000">
    <property type="entry name" value="Transl_B-barrel_sf"/>
</dbReference>
<dbReference type="InterPro" id="IPR015760">
    <property type="entry name" value="TIF_IF2"/>
</dbReference>
<sequence>MAVRVYQIAKEYSRSPEEVMEILRSSGIPVSSHTAVLDQHALHTVRAKLGKFKLTVVDGDQEAPVKAGEGEQRKAAPKGKAKAKAAPKLGVRVIKRDHTNEPEAAEVEAKPVAEEKPDDKPKLKRPKLKRGKRSPAVEQRIHQIAEKRQRHPSEGDEQAPAQGASPAQPSAEAKPGSGPARARAHESRDRGRPSGQDHSRPSGPRDSGGPRDRGGDRPSGDRRDYRGGDRGGDRGPRDYRGGDRDGRGGQRPPMRGGPGDRRPQGGPGDRRPQGGPGDRRPHGGPGDRRPQGGPGDRRPHGGPGDRRPHAGPGDRRPHGSRPPGGPGDRRPHGGPGDRRPHGGPGGNRPHGNRPGGARGGRPGKPPTTEMLREQFSMQQPTPAAGGMGKGPMRLKATGKPGGARGKKKKKKRNVENIAKIKPISVSKVELPGEELGIIMLSEGVTVKELAEKVDRKSKDVIKRLFEKGIMATLNHTLDSELAIEIAKDFGYEAEIVSFEEDLQLQEDESLISAESTDNEDQITRAPIVTIMGHVDHGKTTLLDAIRSTRVASGEAGGITQHIGAYSVQCNEKDIVFLDTPGHEAFTKMRARGASVTDIVILVVAADDGVKPQTIEAISHAKAAKVPIIVCINKIDKPEANPDRVKQMLTEHDLIVEDFGGDSPSVAVSAKARQGIDELLEMILLVAELNDYKSNPNRKAQGTVIEAQLDRGRGPVATLIVQDGTLKVGDFFITGSTYGKIRAMHDDLGHNVEVASPATPVEVLGIQEVPSAGDIFRVVDDEATARQISSFRKEKVKEDQFRRQKHTSLDQLFSNLKQDEIKELCLIIKADVQGSVEGLVFALNKLESEKVNLRVVHQGVGSITENDVLLAAASDSIIIGFNVKGERKAMDLAEQEQIDVHFYSVIYEVVKEIEAAMVGLIAPEYREREIGKAVVKQIFQVAKLGAVAGCYVEQGVVKRDAGVRVMRGQDEIFKGDLQTLKRFRDDVNEVKSGFECGIGIRDFSDFNEQDLLVFFDMEKIIPTKL</sequence>
<evidence type="ECO:0000256" key="3">
    <source>
        <dbReference type="ARBA" id="ARBA00022540"/>
    </source>
</evidence>
<proteinExistence type="inferred from homology"/>
<gene>
    <name evidence="7 11" type="primary">infB</name>
    <name evidence="11" type="ORF">J3U87_13895</name>
</gene>
<dbReference type="PANTHER" id="PTHR43381">
    <property type="entry name" value="TRANSLATION INITIATION FACTOR IF-2-RELATED"/>
    <property type="match status" value="1"/>
</dbReference>
<feature type="binding site" evidence="7">
    <location>
        <begin position="532"/>
        <end position="539"/>
    </location>
    <ligand>
        <name>GTP</name>
        <dbReference type="ChEBI" id="CHEBI:37565"/>
    </ligand>
</feature>
<feature type="region of interest" description="G-domain" evidence="7">
    <location>
        <begin position="526"/>
        <end position="674"/>
    </location>
</feature>
<dbReference type="KEGG" id="scor:J3U87_13895"/>
<evidence type="ECO:0000313" key="11">
    <source>
        <dbReference type="EMBL" id="QTD53543.1"/>
    </source>
</evidence>
<dbReference type="PANTHER" id="PTHR43381:SF5">
    <property type="entry name" value="TR-TYPE G DOMAIN-CONTAINING PROTEIN"/>
    <property type="match status" value="1"/>
</dbReference>
<dbReference type="Gene3D" id="3.40.50.10050">
    <property type="entry name" value="Translation initiation factor IF- 2, domain 3"/>
    <property type="match status" value="1"/>
</dbReference>
<feature type="compositionally biased region" description="Basic and acidic residues" evidence="9">
    <location>
        <begin position="94"/>
        <end position="121"/>
    </location>
</feature>
<dbReference type="InterPro" id="IPR006847">
    <property type="entry name" value="IF2_N"/>
</dbReference>
<dbReference type="FunFam" id="2.40.30.10:FF:000008">
    <property type="entry name" value="Translation initiation factor IF-2"/>
    <property type="match status" value="1"/>
</dbReference>
<feature type="region of interest" description="Disordered" evidence="9">
    <location>
        <begin position="64"/>
        <end position="412"/>
    </location>
</feature>
<evidence type="ECO:0000256" key="9">
    <source>
        <dbReference type="SAM" id="MobiDB-lite"/>
    </source>
</evidence>
<feature type="compositionally biased region" description="Gly residues" evidence="9">
    <location>
        <begin position="342"/>
        <end position="362"/>
    </location>
</feature>
<feature type="compositionally biased region" description="Basic and acidic residues" evidence="9">
    <location>
        <begin position="208"/>
        <end position="248"/>
    </location>
</feature>
<dbReference type="FunFam" id="3.40.50.300:FF:000019">
    <property type="entry name" value="Translation initiation factor IF-2"/>
    <property type="match status" value="1"/>
</dbReference>
<dbReference type="PROSITE" id="PS51722">
    <property type="entry name" value="G_TR_2"/>
    <property type="match status" value="1"/>
</dbReference>
<dbReference type="RefSeq" id="WP_272932485.1">
    <property type="nucleotide sequence ID" value="NZ_CP071793.1"/>
</dbReference>
<dbReference type="InterPro" id="IPR036925">
    <property type="entry name" value="TIF_IF2_dom3_sf"/>
</dbReference>
<dbReference type="AlphaFoldDB" id="A0A8A4TVM7"/>
<keyword evidence="6 7" id="KW-0342">GTP-binding</keyword>
<feature type="compositionally biased region" description="Basic residues" evidence="9">
    <location>
        <begin position="122"/>
        <end position="133"/>
    </location>
</feature>
<keyword evidence="7" id="KW-0963">Cytoplasm</keyword>
<dbReference type="CDD" id="cd03692">
    <property type="entry name" value="mtIF2_IVc"/>
    <property type="match status" value="1"/>
</dbReference>
<dbReference type="Gene3D" id="2.40.30.10">
    <property type="entry name" value="Translation factors"/>
    <property type="match status" value="2"/>
</dbReference>
<dbReference type="InterPro" id="IPR044145">
    <property type="entry name" value="IF2_II"/>
</dbReference>
<evidence type="ECO:0000256" key="1">
    <source>
        <dbReference type="ARBA" id="ARBA00007733"/>
    </source>
</evidence>
<dbReference type="HAMAP" id="MF_00100_B">
    <property type="entry name" value="IF_2_B"/>
    <property type="match status" value="1"/>
</dbReference>
<dbReference type="NCBIfam" id="TIGR00231">
    <property type="entry name" value="small_GTP"/>
    <property type="match status" value="1"/>
</dbReference>
<feature type="binding site" evidence="7">
    <location>
        <begin position="578"/>
        <end position="582"/>
    </location>
    <ligand>
        <name>GTP</name>
        <dbReference type="ChEBI" id="CHEBI:37565"/>
    </ligand>
</feature>
<dbReference type="Pfam" id="PF04760">
    <property type="entry name" value="IF2_N"/>
    <property type="match status" value="2"/>
</dbReference>
<name>A0A8A4TVM7_SULCO</name>
<keyword evidence="3 7" id="KW-0396">Initiation factor</keyword>
<dbReference type="GO" id="GO:0003924">
    <property type="term" value="F:GTPase activity"/>
    <property type="evidence" value="ECO:0007669"/>
    <property type="project" value="UniProtKB-UniRule"/>
</dbReference>
<dbReference type="InterPro" id="IPR000795">
    <property type="entry name" value="T_Tr_GTP-bd_dom"/>
</dbReference>
<dbReference type="NCBIfam" id="TIGR00487">
    <property type="entry name" value="IF-2"/>
    <property type="match status" value="1"/>
</dbReference>
<dbReference type="CDD" id="cd03702">
    <property type="entry name" value="IF2_mtIF2_II"/>
    <property type="match status" value="1"/>
</dbReference>
<feature type="compositionally biased region" description="Low complexity" evidence="9">
    <location>
        <begin position="158"/>
        <end position="173"/>
    </location>
</feature>
<feature type="compositionally biased region" description="Basic residues" evidence="9">
    <location>
        <begin position="75"/>
        <end position="85"/>
    </location>
</feature>
<dbReference type="FunFam" id="2.40.30.10:FF:000007">
    <property type="entry name" value="Translation initiation factor IF-2"/>
    <property type="match status" value="1"/>
</dbReference>
<organism evidence="11 12">
    <name type="scientific">Sulfidibacter corallicola</name>
    <dbReference type="NCBI Taxonomy" id="2818388"/>
    <lineage>
        <taxon>Bacteria</taxon>
        <taxon>Pseudomonadati</taxon>
        <taxon>Acidobacteriota</taxon>
        <taxon>Holophagae</taxon>
        <taxon>Acanthopleuribacterales</taxon>
        <taxon>Acanthopleuribacteraceae</taxon>
        <taxon>Sulfidibacter</taxon>
    </lineage>
</organism>
<feature type="binding site" evidence="7">
    <location>
        <begin position="632"/>
        <end position="635"/>
    </location>
    <ligand>
        <name>GTP</name>
        <dbReference type="ChEBI" id="CHEBI:37565"/>
    </ligand>
</feature>
<dbReference type="InterPro" id="IPR023115">
    <property type="entry name" value="TIF_IF2_dom3"/>
</dbReference>
<dbReference type="Gene3D" id="1.10.10.2480">
    <property type="match status" value="1"/>
</dbReference>
<dbReference type="Gene3D" id="3.40.50.300">
    <property type="entry name" value="P-loop containing nucleotide triphosphate hydrolases"/>
    <property type="match status" value="1"/>
</dbReference>
<comment type="function">
    <text evidence="7 8">One of the essential components for the initiation of protein synthesis. Protects formylmethionyl-tRNA from spontaneous hydrolysis and promotes its binding to the 30S ribosomal subunits. Also involved in the hydrolysis of GTP during the formation of the 70S ribosomal complex.</text>
</comment>
<comment type="similarity">
    <text evidence="1 7 8">Belongs to the TRAFAC class translation factor GTPase superfamily. Classic translation factor GTPase family. IF-2 subfamily.</text>
</comment>
<dbReference type="InterPro" id="IPR000178">
    <property type="entry name" value="TF_IF2_bacterial-like"/>
</dbReference>
<dbReference type="GO" id="GO:0003743">
    <property type="term" value="F:translation initiation factor activity"/>
    <property type="evidence" value="ECO:0007669"/>
    <property type="project" value="UniProtKB-UniRule"/>
</dbReference>
<dbReference type="GO" id="GO:0005829">
    <property type="term" value="C:cytosol"/>
    <property type="evidence" value="ECO:0007669"/>
    <property type="project" value="TreeGrafter"/>
</dbReference>
<dbReference type="GO" id="GO:0005525">
    <property type="term" value="F:GTP binding"/>
    <property type="evidence" value="ECO:0007669"/>
    <property type="project" value="UniProtKB-KW"/>
</dbReference>
<feature type="compositionally biased region" description="Basic and acidic residues" evidence="9">
    <location>
        <begin position="327"/>
        <end position="340"/>
    </location>
</feature>
<feature type="compositionally biased region" description="Basic and acidic residues" evidence="9">
    <location>
        <begin position="258"/>
        <end position="317"/>
    </location>
</feature>